<sequence length="147" mass="15814">DITVTPPPDPAPGRHWLTARLSYGGQTYEDVVALDVGGGHRGPTLLTDVGVERVSVRRGERARVPVTLRNTTRGPVNGTLWAVSSWGSWPGVIPDCQGFTVPGGEQQESTIEVDGDAIPPGSYWLMAKVAWHGCVAYTRAVELEVRP</sequence>
<proteinExistence type="predicted"/>
<protein>
    <submittedName>
        <fullName evidence="1">Uncharacterized protein</fullName>
    </submittedName>
</protein>
<organism evidence="1 2">
    <name type="scientific">Streptomyces swartbergensis</name>
    <dbReference type="NCBI Taxonomy" id="487165"/>
    <lineage>
        <taxon>Bacteria</taxon>
        <taxon>Bacillati</taxon>
        <taxon>Actinomycetota</taxon>
        <taxon>Actinomycetes</taxon>
        <taxon>Kitasatosporales</taxon>
        <taxon>Streptomycetaceae</taxon>
        <taxon>Streptomyces</taxon>
    </lineage>
</organism>
<evidence type="ECO:0000313" key="1">
    <source>
        <dbReference type="EMBL" id="OUC76578.1"/>
    </source>
</evidence>
<dbReference type="EMBL" id="NGFN01000758">
    <property type="protein sequence ID" value="OUC76578.1"/>
    <property type="molecule type" value="Genomic_DNA"/>
</dbReference>
<comment type="caution">
    <text evidence="1">The sequence shown here is derived from an EMBL/GenBank/DDBJ whole genome shotgun (WGS) entry which is preliminary data.</text>
</comment>
<dbReference type="Proteomes" id="UP000195105">
    <property type="component" value="Unassembled WGS sequence"/>
</dbReference>
<gene>
    <name evidence="1" type="ORF">CA983_43975</name>
</gene>
<keyword evidence="2" id="KW-1185">Reference proteome</keyword>
<accession>A0A243Q7N8</accession>
<feature type="non-terminal residue" evidence="1">
    <location>
        <position position="1"/>
    </location>
</feature>
<reference evidence="1 2" key="1">
    <citation type="submission" date="2017-05" db="EMBL/GenBank/DDBJ databases">
        <title>Biotechnological potential of actinobacteria isolated from South African environments.</title>
        <authorList>
            <person name="Le Roes-Hill M."/>
            <person name="Prins A."/>
            <person name="Durrell K.A."/>
        </authorList>
    </citation>
    <scope>NUCLEOTIDE SEQUENCE [LARGE SCALE GENOMIC DNA]</scope>
    <source>
        <strain evidence="1 2">HMC13</strain>
    </source>
</reference>
<dbReference type="AlphaFoldDB" id="A0A243Q7N8"/>
<evidence type="ECO:0000313" key="2">
    <source>
        <dbReference type="Proteomes" id="UP000195105"/>
    </source>
</evidence>
<name>A0A243Q7N8_9ACTN</name>